<feature type="compositionally biased region" description="Polar residues" evidence="1">
    <location>
        <begin position="304"/>
        <end position="320"/>
    </location>
</feature>
<name>A0A4C1VXU0_EUMVA</name>
<feature type="region of interest" description="Disordered" evidence="1">
    <location>
        <begin position="207"/>
        <end position="343"/>
    </location>
</feature>
<reference evidence="3 4" key="1">
    <citation type="journal article" date="2019" name="Commun. Biol.">
        <title>The bagworm genome reveals a unique fibroin gene that provides high tensile strength.</title>
        <authorList>
            <person name="Kono N."/>
            <person name="Nakamura H."/>
            <person name="Ohtoshi R."/>
            <person name="Tomita M."/>
            <person name="Numata K."/>
            <person name="Arakawa K."/>
        </authorList>
    </citation>
    <scope>NUCLEOTIDE SEQUENCE [LARGE SCALE GENOMIC DNA]</scope>
</reference>
<feature type="compositionally biased region" description="Low complexity" evidence="1">
    <location>
        <begin position="93"/>
        <end position="106"/>
    </location>
</feature>
<feature type="region of interest" description="Disordered" evidence="1">
    <location>
        <begin position="70"/>
        <end position="123"/>
    </location>
</feature>
<evidence type="ECO:0000259" key="2">
    <source>
        <dbReference type="SMART" id="SM00596"/>
    </source>
</evidence>
<dbReference type="InterPro" id="IPR006579">
    <property type="entry name" value="Pre_C2HC_dom"/>
</dbReference>
<dbReference type="AlphaFoldDB" id="A0A4C1VXU0"/>
<comment type="caution">
    <text evidence="3">The sequence shown here is derived from an EMBL/GenBank/DDBJ whole genome shotgun (WGS) entry which is preliminary data.</text>
</comment>
<feature type="compositionally biased region" description="Basic residues" evidence="1">
    <location>
        <begin position="262"/>
        <end position="274"/>
    </location>
</feature>
<dbReference type="Pfam" id="PF07530">
    <property type="entry name" value="PRE_C2HC"/>
    <property type="match status" value="1"/>
</dbReference>
<sequence length="498" mass="54847">MEPEGKHRNSIMKQRILAVFGLVEIVLRCTLTMNDFQGLMMQLEGSDNGAGSLGAPSSDPEVNRVSRLAITSRPPECAPPPRTPPTRAPPLPAAAARTPPTLASPTHVPPPAAATCGPRSARRDPRVPFGPALLPAQLPAADPRSRYRAPAKWFRHRTNSASSGPVGASGSKKLSFKEMKNMFFRFVVEQGYVIPEEAKQLLEPINDNFHSREPSPSLSVCSGKRSSSAMSSNYSSEQSDDHSDDTIKGMDDETGNSFVVYNKKRRNPKRRAVRRHAEQTDITSNSIPMETEQIPVASAIARESSGSPKNTDSVASTSPKQPHLERNHHHRSTSGTRPDGIQSRANARDCISNMYKAQNTANGINFLLNSTDDFRKINKYLINNNIPFHTFALEEERKSKAVIKGILTEIETDDIKHDLEQQGYSVHAVHRMHRRDGSLLNMVLAILDKSEKAKDIFKNLSKICGLSGIRAEAPYSRGMPGQCHRCQIYGHTAANCYA</sequence>
<organism evidence="3 4">
    <name type="scientific">Eumeta variegata</name>
    <name type="common">Bagworm moth</name>
    <name type="synonym">Eumeta japonica</name>
    <dbReference type="NCBI Taxonomy" id="151549"/>
    <lineage>
        <taxon>Eukaryota</taxon>
        <taxon>Metazoa</taxon>
        <taxon>Ecdysozoa</taxon>
        <taxon>Arthropoda</taxon>
        <taxon>Hexapoda</taxon>
        <taxon>Insecta</taxon>
        <taxon>Pterygota</taxon>
        <taxon>Neoptera</taxon>
        <taxon>Endopterygota</taxon>
        <taxon>Lepidoptera</taxon>
        <taxon>Glossata</taxon>
        <taxon>Ditrysia</taxon>
        <taxon>Tineoidea</taxon>
        <taxon>Psychidae</taxon>
        <taxon>Oiketicinae</taxon>
        <taxon>Eumeta</taxon>
    </lineage>
</organism>
<feature type="compositionally biased region" description="Low complexity" evidence="1">
    <location>
        <begin position="226"/>
        <end position="237"/>
    </location>
</feature>
<evidence type="ECO:0000313" key="4">
    <source>
        <dbReference type="Proteomes" id="UP000299102"/>
    </source>
</evidence>
<evidence type="ECO:0000256" key="1">
    <source>
        <dbReference type="SAM" id="MobiDB-lite"/>
    </source>
</evidence>
<protein>
    <submittedName>
        <fullName evidence="3">Nucleic-acid-binding protein from transposon X-element</fullName>
    </submittedName>
</protein>
<dbReference type="OrthoDB" id="408743at2759"/>
<gene>
    <name evidence="3" type="primary">ORF1</name>
    <name evidence="3" type="ORF">EVAR_96331_1</name>
</gene>
<feature type="compositionally biased region" description="Basic and acidic residues" evidence="1">
    <location>
        <begin position="239"/>
        <end position="251"/>
    </location>
</feature>
<dbReference type="SMART" id="SM00596">
    <property type="entry name" value="PRE_C2HC"/>
    <property type="match status" value="1"/>
</dbReference>
<dbReference type="EMBL" id="BGZK01000429">
    <property type="protein sequence ID" value="GBP43069.1"/>
    <property type="molecule type" value="Genomic_DNA"/>
</dbReference>
<dbReference type="Proteomes" id="UP000299102">
    <property type="component" value="Unassembled WGS sequence"/>
</dbReference>
<feature type="domain" description="Pre-C2HC" evidence="2">
    <location>
        <begin position="412"/>
        <end position="481"/>
    </location>
</feature>
<feature type="compositionally biased region" description="Pro residues" evidence="1">
    <location>
        <begin position="76"/>
        <end position="92"/>
    </location>
</feature>
<keyword evidence="4" id="KW-1185">Reference proteome</keyword>
<evidence type="ECO:0000313" key="3">
    <source>
        <dbReference type="EMBL" id="GBP43069.1"/>
    </source>
</evidence>
<proteinExistence type="predicted"/>
<accession>A0A4C1VXU0</accession>